<protein>
    <submittedName>
        <fullName evidence="2">Uncharacterized protein</fullName>
    </submittedName>
</protein>
<dbReference type="EMBL" id="UXSR01000276">
    <property type="protein sequence ID" value="VDD75917.1"/>
    <property type="molecule type" value="Genomic_DNA"/>
</dbReference>
<dbReference type="Proteomes" id="UP000267029">
    <property type="component" value="Unassembled WGS sequence"/>
</dbReference>
<organism evidence="2 3">
    <name type="scientific">Mesocestoides corti</name>
    <name type="common">Flatworm</name>
    <dbReference type="NCBI Taxonomy" id="53468"/>
    <lineage>
        <taxon>Eukaryota</taxon>
        <taxon>Metazoa</taxon>
        <taxon>Spiralia</taxon>
        <taxon>Lophotrochozoa</taxon>
        <taxon>Platyhelminthes</taxon>
        <taxon>Cestoda</taxon>
        <taxon>Eucestoda</taxon>
        <taxon>Cyclophyllidea</taxon>
        <taxon>Mesocestoididae</taxon>
        <taxon>Mesocestoides</taxon>
    </lineage>
</organism>
<dbReference type="OrthoDB" id="6265116at2759"/>
<keyword evidence="3" id="KW-1185">Reference proteome</keyword>
<evidence type="ECO:0000256" key="1">
    <source>
        <dbReference type="SAM" id="MobiDB-lite"/>
    </source>
</evidence>
<dbReference type="AlphaFoldDB" id="A0A158QT32"/>
<feature type="compositionally biased region" description="Basic and acidic residues" evidence="1">
    <location>
        <begin position="486"/>
        <end position="495"/>
    </location>
</feature>
<sequence length="495" mass="56332">MSARPSKLWHLEEDDLSSEKTTNVEPVRWHKQDFVKFTQSPLTGWSLESRRSDDADSEKFKLIDDYADSSAVEDRDQGIMQKFKNVGGALRAFALFATRQSGIGQASQAPNEISMTANAQSRIQVQASRAPQRRSTPADVNAVWRGAEHDLFHSDVASDAEALHIAAEFMTHKFGHVPGIYDKWRKWLTPVCDAERRMRDINKRFEVEYRVNVNDFERSLRPSAKSLRRNIRQLLHKEFAPINNRSWHEKLGKLLIRKGRVDMTSHLRQLEEKERRRQAELLQMGVIKKNPAALQPADATIIKGVKGLGGQRKAKRKGPMALRIIDYLDNPRMDVTGPDLSQLLSTVKSRVTESDMVRSRSRGAYDAPRTPSPETVRAWKASIYRRAPRKTLIVPLGDECLRNLDLLEAPSKESTEEEGADSQSRDEQTTSAASVEPPQSSPVTMKELYSRAGEILKTICIEKEKSQEDEEQVDEEKRPQRFPHRLLREKPAAPP</sequence>
<gene>
    <name evidence="2" type="ORF">MCOS_LOCUS1920</name>
</gene>
<evidence type="ECO:0000313" key="3">
    <source>
        <dbReference type="Proteomes" id="UP000267029"/>
    </source>
</evidence>
<name>A0A158QT32_MESCO</name>
<feature type="region of interest" description="Disordered" evidence="1">
    <location>
        <begin position="463"/>
        <end position="495"/>
    </location>
</feature>
<feature type="region of interest" description="Disordered" evidence="1">
    <location>
        <begin position="408"/>
        <end position="448"/>
    </location>
</feature>
<accession>A0A158QT32</accession>
<feature type="region of interest" description="Disordered" evidence="1">
    <location>
        <begin position="354"/>
        <end position="374"/>
    </location>
</feature>
<reference evidence="2 3" key="1">
    <citation type="submission" date="2018-10" db="EMBL/GenBank/DDBJ databases">
        <authorList>
            <consortium name="Pathogen Informatics"/>
        </authorList>
    </citation>
    <scope>NUCLEOTIDE SEQUENCE [LARGE SCALE GENOMIC DNA]</scope>
</reference>
<proteinExistence type="predicted"/>
<evidence type="ECO:0000313" key="2">
    <source>
        <dbReference type="EMBL" id="VDD75917.1"/>
    </source>
</evidence>
<feature type="compositionally biased region" description="Polar residues" evidence="1">
    <location>
        <begin position="429"/>
        <end position="443"/>
    </location>
</feature>